<evidence type="ECO:0000313" key="7">
    <source>
        <dbReference type="EMBL" id="KAG5392716.1"/>
    </source>
</evidence>
<evidence type="ECO:0000259" key="6">
    <source>
        <dbReference type="PROSITE" id="PS51999"/>
    </source>
</evidence>
<dbReference type="EMBL" id="JADBGQ010000006">
    <property type="protein sequence ID" value="KAG5392716.1"/>
    <property type="molecule type" value="Genomic_DNA"/>
</dbReference>
<reference evidence="7 8" key="1">
    <citation type="submission" date="2021-03" db="EMBL/GenBank/DDBJ databases">
        <authorList>
            <person name="King G.J."/>
            <person name="Bancroft I."/>
            <person name="Baten A."/>
            <person name="Bloomfield J."/>
            <person name="Borpatragohain P."/>
            <person name="He Z."/>
            <person name="Irish N."/>
            <person name="Irwin J."/>
            <person name="Liu K."/>
            <person name="Mauleon R.P."/>
            <person name="Moore J."/>
            <person name="Morris R."/>
            <person name="Ostergaard L."/>
            <person name="Wang B."/>
            <person name="Wells R."/>
        </authorList>
    </citation>
    <scope>NUCLEOTIDE SEQUENCE [LARGE SCALE GENOMIC DNA]</scope>
    <source>
        <strain evidence="7">R-o-18</strain>
        <tissue evidence="7">Leaf</tissue>
    </source>
</reference>
<feature type="domain" description="GRF-type" evidence="6">
    <location>
        <begin position="463"/>
        <end position="503"/>
    </location>
</feature>
<keyword evidence="8" id="KW-1185">Reference proteome</keyword>
<accession>A0ABQ7M1M3</accession>
<keyword evidence="1" id="KW-0479">Metal-binding</keyword>
<dbReference type="Pfam" id="PF06839">
    <property type="entry name" value="Zn_ribbon_GRF"/>
    <property type="match status" value="1"/>
</dbReference>
<dbReference type="PROSITE" id="PS51999">
    <property type="entry name" value="ZF_GRF"/>
    <property type="match status" value="2"/>
</dbReference>
<feature type="compositionally biased region" description="Basic and acidic residues" evidence="5">
    <location>
        <begin position="102"/>
        <end position="111"/>
    </location>
</feature>
<feature type="domain" description="GRF-type" evidence="6">
    <location>
        <begin position="365"/>
        <end position="405"/>
    </location>
</feature>
<sequence length="550" mass="62213">KQKKEAAETRKGSSEEEAVLDKATLTNLVSALQNISAKFDAYDFDRNRPVMDEKTLDNVVKAVVQQSLKVLGERKIPDNDAKLSSADVEKSLSVTSSPRRRSPPEKSDKSPVVEPQAQEEKSVKTPVTEPRQQKKPVKSPEPPQQKEKAAKSPVPPQRKEKAVKSPVPAQQKQQKSVKSPALAETPAKKNSELEKDTVVRRILGDDFNEIDFISVSPAKITKDAKDGKDANVPAYGRGLRGKAKRTVTVKDEAIEDKKKAQRAEAALKRKEKQEAKKKENEEKKQKRKAAELQKKQEAGLQKKKKEDEAELPKKRRKKRLSYRRRRKKKRLSYSGLRNKMSSSSSVSGNTYFHRRHVERRTPKQCWCGEPAELCTSASRANPGRLYYCCRKGYIKRHLFKWADECLVEEVEDMKSVMSDMTKGISDLRVDVGRLEKELGKAEKMKCLMFPVVMDLQRGIPRTCDCGGATIVLTSGTIKNPGRRFYRCGANSGQNHVFKWLDEAHDEEFVVVANKLATIEQDLAAIKAELDDMKKDITEIIKIIECLRMKS</sequence>
<feature type="compositionally biased region" description="Basic and acidic residues" evidence="5">
    <location>
        <begin position="186"/>
        <end position="197"/>
    </location>
</feature>
<dbReference type="Proteomes" id="UP000823674">
    <property type="component" value="Chromosome A06"/>
</dbReference>
<evidence type="ECO:0000256" key="3">
    <source>
        <dbReference type="ARBA" id="ARBA00022833"/>
    </source>
</evidence>
<dbReference type="PANTHER" id="PTHR33248">
    <property type="entry name" value="ZINC ION-BINDING PROTEIN"/>
    <property type="match status" value="1"/>
</dbReference>
<evidence type="ECO:0000313" key="8">
    <source>
        <dbReference type="Proteomes" id="UP000823674"/>
    </source>
</evidence>
<evidence type="ECO:0000256" key="2">
    <source>
        <dbReference type="ARBA" id="ARBA00022771"/>
    </source>
</evidence>
<gene>
    <name evidence="7" type="primary">A06g502450.1_BraROA</name>
    <name evidence="7" type="ORF">IGI04_022679</name>
</gene>
<keyword evidence="2 4" id="KW-0863">Zinc-finger</keyword>
<feature type="region of interest" description="Disordered" evidence="5">
    <location>
        <begin position="210"/>
        <end position="349"/>
    </location>
</feature>
<evidence type="ECO:0000256" key="5">
    <source>
        <dbReference type="SAM" id="MobiDB-lite"/>
    </source>
</evidence>
<feature type="compositionally biased region" description="Polar residues" evidence="5">
    <location>
        <begin position="168"/>
        <end position="177"/>
    </location>
</feature>
<organism evidence="7 8">
    <name type="scientific">Brassica rapa subsp. trilocularis</name>
    <dbReference type="NCBI Taxonomy" id="1813537"/>
    <lineage>
        <taxon>Eukaryota</taxon>
        <taxon>Viridiplantae</taxon>
        <taxon>Streptophyta</taxon>
        <taxon>Embryophyta</taxon>
        <taxon>Tracheophyta</taxon>
        <taxon>Spermatophyta</taxon>
        <taxon>Magnoliopsida</taxon>
        <taxon>eudicotyledons</taxon>
        <taxon>Gunneridae</taxon>
        <taxon>Pentapetalae</taxon>
        <taxon>rosids</taxon>
        <taxon>malvids</taxon>
        <taxon>Brassicales</taxon>
        <taxon>Brassicaceae</taxon>
        <taxon>Brassiceae</taxon>
        <taxon>Brassica</taxon>
    </lineage>
</organism>
<protein>
    <recommendedName>
        <fullName evidence="6">GRF-type domain-containing protein</fullName>
    </recommendedName>
</protein>
<evidence type="ECO:0000256" key="1">
    <source>
        <dbReference type="ARBA" id="ARBA00022723"/>
    </source>
</evidence>
<feature type="compositionally biased region" description="Basic and acidic residues" evidence="5">
    <location>
        <begin position="248"/>
        <end position="297"/>
    </location>
</feature>
<feature type="compositionally biased region" description="Basic residues" evidence="5">
    <location>
        <begin position="313"/>
        <end position="331"/>
    </location>
</feature>
<feature type="compositionally biased region" description="Basic and acidic residues" evidence="5">
    <location>
        <begin position="220"/>
        <end position="229"/>
    </location>
</feature>
<evidence type="ECO:0000256" key="4">
    <source>
        <dbReference type="PROSITE-ProRule" id="PRU01343"/>
    </source>
</evidence>
<name>A0ABQ7M1M3_BRACM</name>
<proteinExistence type="predicted"/>
<feature type="region of interest" description="Disordered" evidence="5">
    <location>
        <begin position="73"/>
        <end position="197"/>
    </location>
</feature>
<feature type="non-terminal residue" evidence="7">
    <location>
        <position position="1"/>
    </location>
</feature>
<keyword evidence="3" id="KW-0862">Zinc</keyword>
<dbReference type="InterPro" id="IPR010666">
    <property type="entry name" value="Znf_GRF"/>
</dbReference>
<comment type="caution">
    <text evidence="7">The sequence shown here is derived from an EMBL/GenBank/DDBJ whole genome shotgun (WGS) entry which is preliminary data.</text>
</comment>